<sequence length="144" mass="15207">MPHTLNAYLVEDSRLIRENLTAALEEMAAVRIVGWAEGESKAVASLAALSAAPADHELDLVLIDLMLQQGSGLGVLRAACGKGPGRHARCVVLTNYATPDMRRECLKLGADRVFDKSNEIDALIDYCLSLAKAGPPPTAAAAPV</sequence>
<feature type="modified residue" description="4-aspartylphosphate" evidence="2">
    <location>
        <position position="64"/>
    </location>
</feature>
<dbReference type="SMART" id="SM00448">
    <property type="entry name" value="REC"/>
    <property type="match status" value="1"/>
</dbReference>
<dbReference type="PANTHER" id="PTHR44591:SF3">
    <property type="entry name" value="RESPONSE REGULATORY DOMAIN-CONTAINING PROTEIN"/>
    <property type="match status" value="1"/>
</dbReference>
<evidence type="ECO:0000313" key="5">
    <source>
        <dbReference type="Proteomes" id="UP001500279"/>
    </source>
</evidence>
<dbReference type="InterPro" id="IPR050595">
    <property type="entry name" value="Bact_response_regulator"/>
</dbReference>
<keyword evidence="5" id="KW-1185">Reference proteome</keyword>
<organism evidence="4 5">
    <name type="scientific">Ideonella azotifigens</name>
    <dbReference type="NCBI Taxonomy" id="513160"/>
    <lineage>
        <taxon>Bacteria</taxon>
        <taxon>Pseudomonadati</taxon>
        <taxon>Pseudomonadota</taxon>
        <taxon>Betaproteobacteria</taxon>
        <taxon>Burkholderiales</taxon>
        <taxon>Sphaerotilaceae</taxon>
        <taxon>Ideonella</taxon>
    </lineage>
</organism>
<evidence type="ECO:0000256" key="1">
    <source>
        <dbReference type="ARBA" id="ARBA00022553"/>
    </source>
</evidence>
<comment type="caution">
    <text evidence="4">The sequence shown here is derived from an EMBL/GenBank/DDBJ whole genome shotgun (WGS) entry which is preliminary data.</text>
</comment>
<dbReference type="InterPro" id="IPR001789">
    <property type="entry name" value="Sig_transdc_resp-reg_receiver"/>
</dbReference>
<evidence type="ECO:0000313" key="4">
    <source>
        <dbReference type="EMBL" id="GAA0769193.1"/>
    </source>
</evidence>
<proteinExistence type="predicted"/>
<dbReference type="EMBL" id="BAAAEW010000047">
    <property type="protein sequence ID" value="GAA0769193.1"/>
    <property type="molecule type" value="Genomic_DNA"/>
</dbReference>
<dbReference type="InterPro" id="IPR011006">
    <property type="entry name" value="CheY-like_superfamily"/>
</dbReference>
<dbReference type="RefSeq" id="WP_141289868.1">
    <property type="nucleotide sequence ID" value="NZ_BAAAEW010000047.1"/>
</dbReference>
<evidence type="ECO:0000259" key="3">
    <source>
        <dbReference type="PROSITE" id="PS50110"/>
    </source>
</evidence>
<dbReference type="SUPFAM" id="SSF52172">
    <property type="entry name" value="CheY-like"/>
    <property type="match status" value="1"/>
</dbReference>
<dbReference type="PROSITE" id="PS50110">
    <property type="entry name" value="RESPONSE_REGULATORY"/>
    <property type="match status" value="1"/>
</dbReference>
<dbReference type="Pfam" id="PF00072">
    <property type="entry name" value="Response_reg"/>
    <property type="match status" value="1"/>
</dbReference>
<feature type="domain" description="Response regulatory" evidence="3">
    <location>
        <begin position="6"/>
        <end position="131"/>
    </location>
</feature>
<dbReference type="Gene3D" id="3.40.50.2300">
    <property type="match status" value="1"/>
</dbReference>
<protein>
    <recommendedName>
        <fullName evidence="3">Response regulatory domain-containing protein</fullName>
    </recommendedName>
</protein>
<reference evidence="4 5" key="1">
    <citation type="journal article" date="2019" name="Int. J. Syst. Evol. Microbiol.">
        <title>The Global Catalogue of Microorganisms (GCM) 10K type strain sequencing project: providing services to taxonomists for standard genome sequencing and annotation.</title>
        <authorList>
            <consortium name="The Broad Institute Genomics Platform"/>
            <consortium name="The Broad Institute Genome Sequencing Center for Infectious Disease"/>
            <person name="Wu L."/>
            <person name="Ma J."/>
        </authorList>
    </citation>
    <scope>NUCLEOTIDE SEQUENCE [LARGE SCALE GENOMIC DNA]</scope>
    <source>
        <strain evidence="4 5">JCM 15503</strain>
    </source>
</reference>
<gene>
    <name evidence="4" type="ORF">GCM10009107_59790</name>
</gene>
<dbReference type="PANTHER" id="PTHR44591">
    <property type="entry name" value="STRESS RESPONSE REGULATOR PROTEIN 1"/>
    <property type="match status" value="1"/>
</dbReference>
<name>A0ABN1KK26_9BURK</name>
<dbReference type="Proteomes" id="UP001500279">
    <property type="component" value="Unassembled WGS sequence"/>
</dbReference>
<accession>A0ABN1KK26</accession>
<keyword evidence="1 2" id="KW-0597">Phosphoprotein</keyword>
<evidence type="ECO:0000256" key="2">
    <source>
        <dbReference type="PROSITE-ProRule" id="PRU00169"/>
    </source>
</evidence>